<evidence type="ECO:0008006" key="5">
    <source>
        <dbReference type="Google" id="ProtNLM"/>
    </source>
</evidence>
<evidence type="ECO:0000313" key="3">
    <source>
        <dbReference type="EMBL" id="SHF23783.1"/>
    </source>
</evidence>
<organism evidence="3 4">
    <name type="scientific">Fodinibius roseus</name>
    <dbReference type="NCBI Taxonomy" id="1194090"/>
    <lineage>
        <taxon>Bacteria</taxon>
        <taxon>Pseudomonadati</taxon>
        <taxon>Balneolota</taxon>
        <taxon>Balneolia</taxon>
        <taxon>Balneolales</taxon>
        <taxon>Balneolaceae</taxon>
        <taxon>Fodinibius</taxon>
    </lineage>
</organism>
<dbReference type="RefSeq" id="WP_073061733.1">
    <property type="nucleotide sequence ID" value="NZ_FQUS01000006.1"/>
</dbReference>
<proteinExistence type="predicted"/>
<name>A0A1M5A0G0_9BACT</name>
<dbReference type="InterPro" id="IPR039449">
    <property type="entry name" value="TssO"/>
</dbReference>
<dbReference type="Proteomes" id="UP000184041">
    <property type="component" value="Unassembled WGS sequence"/>
</dbReference>
<gene>
    <name evidence="3" type="ORF">SAMN05443144_106191</name>
</gene>
<dbReference type="EMBL" id="FQUS01000006">
    <property type="protein sequence ID" value="SHF23783.1"/>
    <property type="molecule type" value="Genomic_DNA"/>
</dbReference>
<keyword evidence="2" id="KW-0812">Transmembrane</keyword>
<evidence type="ECO:0000256" key="2">
    <source>
        <dbReference type="SAM" id="Phobius"/>
    </source>
</evidence>
<protein>
    <recommendedName>
        <fullName evidence="5">Type VI secretion system transmembrane protein TssO</fullName>
    </recommendedName>
</protein>
<keyword evidence="1" id="KW-0175">Coiled coil</keyword>
<dbReference type="AlphaFoldDB" id="A0A1M5A0G0"/>
<accession>A0A1M5A0G0</accession>
<dbReference type="OrthoDB" id="656843at2"/>
<evidence type="ECO:0000256" key="1">
    <source>
        <dbReference type="SAM" id="Coils"/>
    </source>
</evidence>
<feature type="coiled-coil region" evidence="1">
    <location>
        <begin position="133"/>
        <end position="167"/>
    </location>
</feature>
<keyword evidence="2" id="KW-1133">Transmembrane helix</keyword>
<dbReference type="STRING" id="1194090.SAMN05443144_106191"/>
<sequence length="169" mass="19975">MKALNKKERRRAFWTFLAFFLVTLLFVTGAVYINVQIPVEENKVLRTQYAKLDRELEFQADFAESIREVKVTLDSINQSGQNVMYLEQVISTKLAGVKESIPQNDSLRQYKLYDYVIQTMLALQESKRKLRDLREAQQLIGDYQQNVERYKEALEQTRRDLDICRQLSQ</sequence>
<dbReference type="Pfam" id="PF17561">
    <property type="entry name" value="TssO"/>
    <property type="match status" value="1"/>
</dbReference>
<feature type="transmembrane region" description="Helical" evidence="2">
    <location>
        <begin position="12"/>
        <end position="33"/>
    </location>
</feature>
<evidence type="ECO:0000313" key="4">
    <source>
        <dbReference type="Proteomes" id="UP000184041"/>
    </source>
</evidence>
<reference evidence="3 4" key="1">
    <citation type="submission" date="2016-11" db="EMBL/GenBank/DDBJ databases">
        <authorList>
            <person name="Jaros S."/>
            <person name="Januszkiewicz K."/>
            <person name="Wedrychowicz H."/>
        </authorList>
    </citation>
    <scope>NUCLEOTIDE SEQUENCE [LARGE SCALE GENOMIC DNA]</scope>
    <source>
        <strain evidence="3 4">DSM 21986</strain>
    </source>
</reference>
<keyword evidence="4" id="KW-1185">Reference proteome</keyword>
<keyword evidence="2" id="KW-0472">Membrane</keyword>